<dbReference type="Gene3D" id="1.10.285.10">
    <property type="entry name" value="Glutamate Dehydrogenase, chain A, domain 3"/>
    <property type="match status" value="2"/>
</dbReference>
<dbReference type="GO" id="GO:0004354">
    <property type="term" value="F:glutamate dehydrogenase (NADP+) activity"/>
    <property type="evidence" value="ECO:0007669"/>
    <property type="project" value="UniProtKB-EC"/>
</dbReference>
<name>A0AAE0GN30_9CHLO</name>
<dbReference type="InterPro" id="IPR036291">
    <property type="entry name" value="NAD(P)-bd_dom_sf"/>
</dbReference>
<dbReference type="PANTHER" id="PTHR43571">
    <property type="entry name" value="NADP-SPECIFIC GLUTAMATE DEHYDROGENASE 1-RELATED"/>
    <property type="match status" value="1"/>
</dbReference>
<keyword evidence="3 4" id="KW-0560">Oxidoreductase</keyword>
<dbReference type="FunFam" id="3.40.50.720:FF:000030">
    <property type="entry name" value="Glutamate dehydrogenase"/>
    <property type="match status" value="1"/>
</dbReference>
<dbReference type="InterPro" id="IPR006097">
    <property type="entry name" value="Glu/Leu/Phe/Val/Trp_DH_dimer"/>
</dbReference>
<evidence type="ECO:0000256" key="2">
    <source>
        <dbReference type="ARBA" id="ARBA00012907"/>
    </source>
</evidence>
<dbReference type="AlphaFoldDB" id="A0AAE0GN30"/>
<comment type="caution">
    <text evidence="6">The sequence shown here is derived from an EMBL/GenBank/DDBJ whole genome shotgun (WGS) entry which is preliminary data.</text>
</comment>
<dbReference type="InterPro" id="IPR006095">
    <property type="entry name" value="Glu/Leu/Phe/Val/Trp_DH"/>
</dbReference>
<accession>A0AAE0GN30</accession>
<dbReference type="GO" id="GO:0006537">
    <property type="term" value="P:glutamate biosynthetic process"/>
    <property type="evidence" value="ECO:0007669"/>
    <property type="project" value="TreeGrafter"/>
</dbReference>
<dbReference type="SMART" id="SM00839">
    <property type="entry name" value="ELFV_dehydrog"/>
    <property type="match status" value="1"/>
</dbReference>
<reference evidence="6 7" key="1">
    <citation type="journal article" date="2015" name="Genome Biol. Evol.">
        <title>Comparative Genomics of a Bacterivorous Green Alga Reveals Evolutionary Causalities and Consequences of Phago-Mixotrophic Mode of Nutrition.</title>
        <authorList>
            <person name="Burns J.A."/>
            <person name="Paasch A."/>
            <person name="Narechania A."/>
            <person name="Kim E."/>
        </authorList>
    </citation>
    <scope>NUCLEOTIDE SEQUENCE [LARGE SCALE GENOMIC DNA]</scope>
    <source>
        <strain evidence="6 7">PLY_AMNH</strain>
    </source>
</reference>
<dbReference type="Gene3D" id="3.40.50.10860">
    <property type="entry name" value="Leucine Dehydrogenase, chain A, domain 1"/>
    <property type="match status" value="1"/>
</dbReference>
<evidence type="ECO:0000313" key="7">
    <source>
        <dbReference type="Proteomes" id="UP001190700"/>
    </source>
</evidence>
<dbReference type="NCBIfam" id="NF006929">
    <property type="entry name" value="PRK09414.1"/>
    <property type="match status" value="1"/>
</dbReference>
<dbReference type="PANTHER" id="PTHR43571:SF1">
    <property type="entry name" value="NADP-SPECIFIC GLUTAMATE DEHYDROGENASE 1-RELATED"/>
    <property type="match status" value="1"/>
</dbReference>
<dbReference type="FunFam" id="1.10.285.10:FF:000001">
    <property type="entry name" value="Glutamate dehydrogenase"/>
    <property type="match status" value="1"/>
</dbReference>
<sequence length="541" mass="58604">MNNTQTTPQCLSTGLNAIKNAKQNAAAPMIRLSSRQAHGSRISQERRALLPKLSARRGTSDIKAILSEDPTDSEYLTDNHVDRAMLTWSDSVCDTVDDGRCSVLTQALYRDRTEPEFLQTVHEIMVSTESLLMENPKYFDVFQRMIEPERVITFRVPWVDDNGRTHVNRGFRVQMSSTLGPYKGGLRFHPTVNLSILKFLAFEQLFKNALTGVSLGAGKGGADFDPKGKSDTEVMRFCQSFMTELCKHIGPGVDVPAGDIGVGGREIGYLYGQYKRLTGRFEGALTGKGPTWGGSHIRPEATGYGAVYFSEHMMRGAGHVKGLEGMRAAISGSGNVAQFAAEKLLDLGATPMTFSDSGGTLYCETGFTRDHLALIQDLKNNKRGRLSAIADVPEFTYLPESTPWGMSCDVAFPCATQNELKAEDAQNLVANGCMAVVEGANMPTTPEAYQCLKESGVLFGPAKAANAGGVGVSGLEMAQNSGGLSWTREEVDSQLKDMMKNIYDETSAAALRVGQPNDLRTGADVAAFLRVADAMIDQGCV</sequence>
<dbReference type="FunFam" id="3.40.50.10860:FF:000002">
    <property type="entry name" value="Glutamate dehydrogenase"/>
    <property type="match status" value="1"/>
</dbReference>
<feature type="domain" description="Glutamate/phenylalanine/leucine/valine/L-tryptophan dehydrogenase C-terminal" evidence="5">
    <location>
        <begin position="295"/>
        <end position="539"/>
    </location>
</feature>
<keyword evidence="7" id="KW-1185">Reference proteome</keyword>
<protein>
    <recommendedName>
        <fullName evidence="2">glutamate dehydrogenase (NADP(+))</fullName>
        <ecNumber evidence="2">1.4.1.4</ecNumber>
    </recommendedName>
</protein>
<evidence type="ECO:0000259" key="5">
    <source>
        <dbReference type="SMART" id="SM00839"/>
    </source>
</evidence>
<dbReference type="Proteomes" id="UP001190700">
    <property type="component" value="Unassembled WGS sequence"/>
</dbReference>
<dbReference type="CDD" id="cd05313">
    <property type="entry name" value="NAD_bind_2_Glu_DH"/>
    <property type="match status" value="1"/>
</dbReference>
<dbReference type="InterPro" id="IPR046346">
    <property type="entry name" value="Aminoacid_DH-like_N_sf"/>
</dbReference>
<evidence type="ECO:0000256" key="3">
    <source>
        <dbReference type="ARBA" id="ARBA00023002"/>
    </source>
</evidence>
<gene>
    <name evidence="6" type="ORF">CYMTET_10965</name>
</gene>
<dbReference type="SUPFAM" id="SSF51735">
    <property type="entry name" value="NAD(P)-binding Rossmann-fold domains"/>
    <property type="match status" value="1"/>
</dbReference>
<dbReference type="GO" id="GO:0005829">
    <property type="term" value="C:cytosol"/>
    <property type="evidence" value="ECO:0007669"/>
    <property type="project" value="TreeGrafter"/>
</dbReference>
<evidence type="ECO:0000256" key="1">
    <source>
        <dbReference type="ARBA" id="ARBA00006382"/>
    </source>
</evidence>
<dbReference type="EMBL" id="LGRX02003941">
    <property type="protein sequence ID" value="KAK3281230.1"/>
    <property type="molecule type" value="Genomic_DNA"/>
</dbReference>
<dbReference type="InterPro" id="IPR033922">
    <property type="entry name" value="NAD_bind_Glu_DH"/>
</dbReference>
<dbReference type="InterPro" id="IPR006096">
    <property type="entry name" value="Glu/Leu/Phe/Val/Trp_DH_C"/>
</dbReference>
<dbReference type="PRINTS" id="PR00082">
    <property type="entry name" value="GLFDHDRGNASE"/>
</dbReference>
<evidence type="ECO:0000256" key="4">
    <source>
        <dbReference type="RuleBase" id="RU004417"/>
    </source>
</evidence>
<dbReference type="SUPFAM" id="SSF53223">
    <property type="entry name" value="Aminoacid dehydrogenase-like, N-terminal domain"/>
    <property type="match status" value="1"/>
</dbReference>
<evidence type="ECO:0000313" key="6">
    <source>
        <dbReference type="EMBL" id="KAK3281230.1"/>
    </source>
</evidence>
<proteinExistence type="inferred from homology"/>
<dbReference type="InterPro" id="IPR050724">
    <property type="entry name" value="Glu_Leu_Phe_Val_DH"/>
</dbReference>
<dbReference type="Pfam" id="PF00208">
    <property type="entry name" value="ELFV_dehydrog"/>
    <property type="match status" value="1"/>
</dbReference>
<comment type="similarity">
    <text evidence="1 4">Belongs to the Glu/Leu/Phe/Val dehydrogenases family.</text>
</comment>
<dbReference type="Pfam" id="PF02812">
    <property type="entry name" value="ELFV_dehydrog_N"/>
    <property type="match status" value="1"/>
</dbReference>
<organism evidence="6 7">
    <name type="scientific">Cymbomonas tetramitiformis</name>
    <dbReference type="NCBI Taxonomy" id="36881"/>
    <lineage>
        <taxon>Eukaryota</taxon>
        <taxon>Viridiplantae</taxon>
        <taxon>Chlorophyta</taxon>
        <taxon>Pyramimonadophyceae</taxon>
        <taxon>Pyramimonadales</taxon>
        <taxon>Pyramimonadaceae</taxon>
        <taxon>Cymbomonas</taxon>
    </lineage>
</organism>
<dbReference type="EC" id="1.4.1.4" evidence="2"/>
<dbReference type="Gene3D" id="3.40.50.720">
    <property type="entry name" value="NAD(P)-binding Rossmann-like Domain"/>
    <property type="match status" value="1"/>
</dbReference>